<dbReference type="GO" id="GO:0005886">
    <property type="term" value="C:plasma membrane"/>
    <property type="evidence" value="ECO:0007669"/>
    <property type="project" value="TreeGrafter"/>
</dbReference>
<keyword evidence="6 13" id="KW-0441">Lipid A biosynthesis</keyword>
<keyword evidence="14" id="KW-0472">Membrane</keyword>
<organism evidence="15 16">
    <name type="scientific">Ferrimonas aestuarii</name>
    <dbReference type="NCBI Taxonomy" id="2569539"/>
    <lineage>
        <taxon>Bacteria</taxon>
        <taxon>Pseudomonadati</taxon>
        <taxon>Pseudomonadota</taxon>
        <taxon>Gammaproteobacteria</taxon>
        <taxon>Alteromonadales</taxon>
        <taxon>Ferrimonadaceae</taxon>
        <taxon>Ferrimonas</taxon>
    </lineage>
</organism>
<keyword evidence="7 13" id="KW-0808">Transferase</keyword>
<dbReference type="Pfam" id="PF02606">
    <property type="entry name" value="LpxK"/>
    <property type="match status" value="1"/>
</dbReference>
<feature type="binding site" evidence="13">
    <location>
        <begin position="58"/>
        <end position="65"/>
    </location>
    <ligand>
        <name>ATP</name>
        <dbReference type="ChEBI" id="CHEBI:30616"/>
    </ligand>
</feature>
<dbReference type="EC" id="2.7.1.130" evidence="3 13"/>
<proteinExistence type="inferred from homology"/>
<dbReference type="OrthoDB" id="9766423at2"/>
<dbReference type="GO" id="GO:0009245">
    <property type="term" value="P:lipid A biosynthetic process"/>
    <property type="evidence" value="ECO:0007669"/>
    <property type="project" value="UniProtKB-UniRule"/>
</dbReference>
<evidence type="ECO:0000313" key="15">
    <source>
        <dbReference type="EMBL" id="TKB58534.1"/>
    </source>
</evidence>
<protein>
    <recommendedName>
        <fullName evidence="4 13">Tetraacyldisaccharide 4'-kinase</fullName>
        <ecNumber evidence="3 13">2.7.1.130</ecNumber>
    </recommendedName>
    <alternativeName>
        <fullName evidence="12 13">Lipid A 4'-kinase</fullName>
    </alternativeName>
</protein>
<evidence type="ECO:0000313" key="16">
    <source>
        <dbReference type="Proteomes" id="UP000305675"/>
    </source>
</evidence>
<evidence type="ECO:0000256" key="14">
    <source>
        <dbReference type="SAM" id="Phobius"/>
    </source>
</evidence>
<evidence type="ECO:0000256" key="9">
    <source>
        <dbReference type="ARBA" id="ARBA00022777"/>
    </source>
</evidence>
<keyword evidence="5 13" id="KW-0444">Lipid biosynthesis</keyword>
<dbReference type="PANTHER" id="PTHR42724">
    <property type="entry name" value="TETRAACYLDISACCHARIDE 4'-KINASE"/>
    <property type="match status" value="1"/>
</dbReference>
<dbReference type="GO" id="GO:0009029">
    <property type="term" value="F:lipid-A 4'-kinase activity"/>
    <property type="evidence" value="ECO:0007669"/>
    <property type="project" value="UniProtKB-UniRule"/>
</dbReference>
<keyword evidence="14" id="KW-0812">Transmembrane</keyword>
<dbReference type="AlphaFoldDB" id="A0A4U1BVP1"/>
<evidence type="ECO:0000256" key="5">
    <source>
        <dbReference type="ARBA" id="ARBA00022516"/>
    </source>
</evidence>
<dbReference type="NCBIfam" id="TIGR00682">
    <property type="entry name" value="lpxK"/>
    <property type="match status" value="1"/>
</dbReference>
<dbReference type="UniPathway" id="UPA00359">
    <property type="reaction ID" value="UER00482"/>
</dbReference>
<comment type="pathway">
    <text evidence="2 13">Glycolipid biosynthesis; lipid IV(A) biosynthesis; lipid IV(A) from (3R)-3-hydroxytetradecanoyl-[acyl-carrier-protein] and UDP-N-acetyl-alpha-D-glucosamine: step 6/6.</text>
</comment>
<dbReference type="Proteomes" id="UP000305675">
    <property type="component" value="Unassembled WGS sequence"/>
</dbReference>
<keyword evidence="11 13" id="KW-0443">Lipid metabolism</keyword>
<keyword evidence="8 13" id="KW-0547">Nucleotide-binding</keyword>
<gene>
    <name evidence="13 15" type="primary">lpxK</name>
    <name evidence="15" type="ORF">FCL42_01950</name>
</gene>
<dbReference type="HAMAP" id="MF_00409">
    <property type="entry name" value="LpxK"/>
    <property type="match status" value="1"/>
</dbReference>
<evidence type="ECO:0000256" key="10">
    <source>
        <dbReference type="ARBA" id="ARBA00022840"/>
    </source>
</evidence>
<evidence type="ECO:0000256" key="4">
    <source>
        <dbReference type="ARBA" id="ARBA00016436"/>
    </source>
</evidence>
<evidence type="ECO:0000256" key="2">
    <source>
        <dbReference type="ARBA" id="ARBA00004870"/>
    </source>
</evidence>
<evidence type="ECO:0000256" key="3">
    <source>
        <dbReference type="ARBA" id="ARBA00012071"/>
    </source>
</evidence>
<dbReference type="RefSeq" id="WP_136861682.1">
    <property type="nucleotide sequence ID" value="NZ_SWCJ01000001.1"/>
</dbReference>
<keyword evidence="9 13" id="KW-0418">Kinase</keyword>
<keyword evidence="16" id="KW-1185">Reference proteome</keyword>
<comment type="catalytic activity">
    <reaction evidence="13">
        <text>a lipid A disaccharide + ATP = a lipid IVA + ADP + H(+)</text>
        <dbReference type="Rhea" id="RHEA:67840"/>
        <dbReference type="ChEBI" id="CHEBI:15378"/>
        <dbReference type="ChEBI" id="CHEBI:30616"/>
        <dbReference type="ChEBI" id="CHEBI:176343"/>
        <dbReference type="ChEBI" id="CHEBI:176425"/>
        <dbReference type="ChEBI" id="CHEBI:456216"/>
        <dbReference type="EC" id="2.7.1.130"/>
    </reaction>
</comment>
<dbReference type="PANTHER" id="PTHR42724:SF1">
    <property type="entry name" value="TETRAACYLDISACCHARIDE 4'-KINASE, MITOCHONDRIAL-RELATED"/>
    <property type="match status" value="1"/>
</dbReference>
<dbReference type="SUPFAM" id="SSF52540">
    <property type="entry name" value="P-loop containing nucleoside triphosphate hydrolases"/>
    <property type="match status" value="1"/>
</dbReference>
<evidence type="ECO:0000256" key="12">
    <source>
        <dbReference type="ARBA" id="ARBA00029757"/>
    </source>
</evidence>
<dbReference type="InterPro" id="IPR003758">
    <property type="entry name" value="LpxK"/>
</dbReference>
<keyword evidence="10 13" id="KW-0067">ATP-binding</keyword>
<feature type="transmembrane region" description="Helical" evidence="14">
    <location>
        <begin position="15"/>
        <end position="36"/>
    </location>
</feature>
<evidence type="ECO:0000256" key="8">
    <source>
        <dbReference type="ARBA" id="ARBA00022741"/>
    </source>
</evidence>
<sequence>MTDWIQRAWQQGHPLLWLLLPFNLLFIAIATLRKWAFALGLKKQQKLPVPVIVVGNLSVGGNGKTPVVLHLVELLARQGRRVGVISRGYGGQSDSWPQWVDANSTPRQVGDEPCLIVQRTGVPMAVGPDRIAAAKLLLERAQVDVIVSDDGLQHYRLGRDIELVVVDGERRFGNGFRLPMGPLREPKGRLKSVDAIICNGGQAPSGEFAMTLSPSALTAVDGGAQQPDLTQGAVAMAGIGNPPRFFEALTQQGITLNSQHGFGDHHPFTESELGQLAQAPVPLLMTEKDAVKCRSFAKAHWFYLPVTANLSEEFDRLLLSRLKEIDHGVRH</sequence>
<reference evidence="15 16" key="1">
    <citation type="submission" date="2019-04" db="EMBL/GenBank/DDBJ databases">
        <authorList>
            <person name="Hwang J.C."/>
        </authorList>
    </citation>
    <scope>NUCLEOTIDE SEQUENCE [LARGE SCALE GENOMIC DNA]</scope>
    <source>
        <strain evidence="15 16">IMCC35002</strain>
    </source>
</reference>
<keyword evidence="14" id="KW-1133">Transmembrane helix</keyword>
<dbReference type="GO" id="GO:0005524">
    <property type="term" value="F:ATP binding"/>
    <property type="evidence" value="ECO:0007669"/>
    <property type="project" value="UniProtKB-UniRule"/>
</dbReference>
<evidence type="ECO:0000256" key="6">
    <source>
        <dbReference type="ARBA" id="ARBA00022556"/>
    </source>
</evidence>
<evidence type="ECO:0000256" key="7">
    <source>
        <dbReference type="ARBA" id="ARBA00022679"/>
    </source>
</evidence>
<comment type="similarity">
    <text evidence="13">Belongs to the LpxK family.</text>
</comment>
<accession>A0A4U1BVP1</accession>
<dbReference type="InterPro" id="IPR027417">
    <property type="entry name" value="P-loop_NTPase"/>
</dbReference>
<evidence type="ECO:0000256" key="11">
    <source>
        <dbReference type="ARBA" id="ARBA00023098"/>
    </source>
</evidence>
<dbReference type="EMBL" id="SWCJ01000001">
    <property type="protein sequence ID" value="TKB58534.1"/>
    <property type="molecule type" value="Genomic_DNA"/>
</dbReference>
<comment type="function">
    <text evidence="1 13">Transfers the gamma-phosphate of ATP to the 4'-position of a tetraacyldisaccharide 1-phosphate intermediate (termed DS-1-P) to form tetraacyldisaccharide 1,4'-bis-phosphate (lipid IVA).</text>
</comment>
<name>A0A4U1BVP1_9GAMM</name>
<evidence type="ECO:0000256" key="13">
    <source>
        <dbReference type="HAMAP-Rule" id="MF_00409"/>
    </source>
</evidence>
<evidence type="ECO:0000256" key="1">
    <source>
        <dbReference type="ARBA" id="ARBA00002274"/>
    </source>
</evidence>
<dbReference type="GO" id="GO:0009244">
    <property type="term" value="P:lipopolysaccharide core region biosynthetic process"/>
    <property type="evidence" value="ECO:0007669"/>
    <property type="project" value="TreeGrafter"/>
</dbReference>
<comment type="caution">
    <text evidence="15">The sequence shown here is derived from an EMBL/GenBank/DDBJ whole genome shotgun (WGS) entry which is preliminary data.</text>
</comment>